<dbReference type="PIRSF" id="PIRSF017082">
    <property type="entry name" value="YflP"/>
    <property type="match status" value="1"/>
</dbReference>
<keyword evidence="2" id="KW-0732">Signal</keyword>
<dbReference type="Gene3D" id="3.40.190.150">
    <property type="entry name" value="Bordetella uptake gene, domain 1"/>
    <property type="match status" value="1"/>
</dbReference>
<dbReference type="SUPFAM" id="SSF53850">
    <property type="entry name" value="Periplasmic binding protein-like II"/>
    <property type="match status" value="1"/>
</dbReference>
<feature type="signal peptide" evidence="2">
    <location>
        <begin position="1"/>
        <end position="24"/>
    </location>
</feature>
<dbReference type="PANTHER" id="PTHR42928:SF5">
    <property type="entry name" value="BLR1237 PROTEIN"/>
    <property type="match status" value="1"/>
</dbReference>
<evidence type="ECO:0000256" key="2">
    <source>
        <dbReference type="SAM" id="SignalP"/>
    </source>
</evidence>
<proteinExistence type="inferred from homology"/>
<dbReference type="InterPro" id="IPR042100">
    <property type="entry name" value="Bug_dom1"/>
</dbReference>
<dbReference type="Gene3D" id="3.40.190.10">
    <property type="entry name" value="Periplasmic binding protein-like II"/>
    <property type="match status" value="1"/>
</dbReference>
<name>A0A7D4E9Q0_9BURK</name>
<dbReference type="EMBL" id="CP053985">
    <property type="protein sequence ID" value="QKH38411.1"/>
    <property type="molecule type" value="Genomic_DNA"/>
</dbReference>
<evidence type="ECO:0000256" key="1">
    <source>
        <dbReference type="ARBA" id="ARBA00006987"/>
    </source>
</evidence>
<accession>A0A7D4E9Q0</accession>
<reference evidence="3 4" key="1">
    <citation type="submission" date="2020-05" db="EMBL/GenBank/DDBJ databases">
        <title>FDA dAtabase for Regulatory Grade micrObial Sequences (FDA-ARGOS): Supporting development and validation of Infectious Disease Dx tests.</title>
        <authorList>
            <person name="Sproer C."/>
            <person name="Gronow S."/>
            <person name="Severitt S."/>
            <person name="Schroder I."/>
            <person name="Tallon L."/>
            <person name="Sadzewicz L."/>
            <person name="Zhao X."/>
            <person name="Vavikolanu K."/>
            <person name="Mehta A."/>
            <person name="Aluvathingal J."/>
            <person name="Nadendla S."/>
            <person name="Myers T."/>
            <person name="Yan Y."/>
            <person name="Sichtig H."/>
        </authorList>
    </citation>
    <scope>NUCLEOTIDE SEQUENCE [LARGE SCALE GENOMIC DNA]</scope>
    <source>
        <strain evidence="3 4">FDAARGOS_790</strain>
    </source>
</reference>
<feature type="chain" id="PRO_5028910104" evidence="2">
    <location>
        <begin position="25"/>
        <end position="320"/>
    </location>
</feature>
<dbReference type="PANTHER" id="PTHR42928">
    <property type="entry name" value="TRICARBOXYLATE-BINDING PROTEIN"/>
    <property type="match status" value="1"/>
</dbReference>
<organism evidence="3 4">
    <name type="scientific">Achromobacter pestifer</name>
    <dbReference type="NCBI Taxonomy" id="1353889"/>
    <lineage>
        <taxon>Bacteria</taxon>
        <taxon>Pseudomonadati</taxon>
        <taxon>Pseudomonadota</taxon>
        <taxon>Betaproteobacteria</taxon>
        <taxon>Burkholderiales</taxon>
        <taxon>Alcaligenaceae</taxon>
        <taxon>Achromobacter</taxon>
    </lineage>
</organism>
<comment type="similarity">
    <text evidence="1">Belongs to the UPF0065 (bug) family.</text>
</comment>
<protein>
    <submittedName>
        <fullName evidence="3">Tripartite tricarboxylate transporter substrate binding protein</fullName>
    </submittedName>
</protein>
<evidence type="ECO:0000313" key="4">
    <source>
        <dbReference type="Proteomes" id="UP000500970"/>
    </source>
</evidence>
<evidence type="ECO:0000313" key="3">
    <source>
        <dbReference type="EMBL" id="QKH38411.1"/>
    </source>
</evidence>
<dbReference type="KEGG" id="apes:FOC84_27130"/>
<dbReference type="RefSeq" id="WP_173147722.1">
    <property type="nucleotide sequence ID" value="NZ_CP053985.1"/>
</dbReference>
<keyword evidence="4" id="KW-1185">Reference proteome</keyword>
<dbReference type="Pfam" id="PF03401">
    <property type="entry name" value="TctC"/>
    <property type="match status" value="1"/>
</dbReference>
<sequence length="320" mass="32878">MFHRIAGLAAAVFIAAAASPAARAQTTPVKIVVGFSPGGGVDTLARLLAQGLAQAIERPVVVENRAGAGGTIAADVVARAEPDGATLLLADTSLLLAPHIYPKVNYRMGTSFTPVAMVGDAGLALAVPAASPARTLPDLLAMARKEPGRYTYASVGVGSMHHLGGELIKSMADVDLVHVPYKGGSPATQAVASDQVSSAISSLPAVIPQASAGRIRILAVLGAERFPGLPDVPTVAETLPGFDATPAIFLLAPAKTPAAALEQITQALPQVLAQPKLREAFIAQGSLVHYQPAAALAAWLPVQEQRWVDLISRAKLTFAP</sequence>
<dbReference type="AlphaFoldDB" id="A0A7D4E9Q0"/>
<dbReference type="InterPro" id="IPR005064">
    <property type="entry name" value="BUG"/>
</dbReference>
<dbReference type="Proteomes" id="UP000500970">
    <property type="component" value="Chromosome"/>
</dbReference>
<gene>
    <name evidence="3" type="ORF">FOC84_27130</name>
</gene>